<sequence length="14" mass="1592">MSCERLANQIIISN</sequence>
<dbReference type="EMBL" id="GBRH01273253">
    <property type="protein sequence ID" value="JAD24642.1"/>
    <property type="molecule type" value="Transcribed_RNA"/>
</dbReference>
<organism evidence="1">
    <name type="scientific">Arundo donax</name>
    <name type="common">Giant reed</name>
    <name type="synonym">Donax arundinaceus</name>
    <dbReference type="NCBI Taxonomy" id="35708"/>
    <lineage>
        <taxon>Eukaryota</taxon>
        <taxon>Viridiplantae</taxon>
        <taxon>Streptophyta</taxon>
        <taxon>Embryophyta</taxon>
        <taxon>Tracheophyta</taxon>
        <taxon>Spermatophyta</taxon>
        <taxon>Magnoliopsida</taxon>
        <taxon>Liliopsida</taxon>
        <taxon>Poales</taxon>
        <taxon>Poaceae</taxon>
        <taxon>PACMAD clade</taxon>
        <taxon>Arundinoideae</taxon>
        <taxon>Arundineae</taxon>
        <taxon>Arundo</taxon>
    </lineage>
</organism>
<protein>
    <submittedName>
        <fullName evidence="1">Uncharacterized protein</fullName>
    </submittedName>
</protein>
<accession>A0A0A8YQK1</accession>
<reference evidence="1" key="1">
    <citation type="submission" date="2014-09" db="EMBL/GenBank/DDBJ databases">
        <authorList>
            <person name="Magalhaes I.L.F."/>
            <person name="Oliveira U."/>
            <person name="Santos F.R."/>
            <person name="Vidigal T.H.D.A."/>
            <person name="Brescovit A.D."/>
            <person name="Santos A.J."/>
        </authorList>
    </citation>
    <scope>NUCLEOTIDE SEQUENCE</scope>
    <source>
        <tissue evidence="1">Shoot tissue taken approximately 20 cm above the soil surface</tissue>
    </source>
</reference>
<reference evidence="1" key="2">
    <citation type="journal article" date="2015" name="Data Brief">
        <title>Shoot transcriptome of the giant reed, Arundo donax.</title>
        <authorList>
            <person name="Barrero R.A."/>
            <person name="Guerrero F.D."/>
            <person name="Moolhuijzen P."/>
            <person name="Goolsby J.A."/>
            <person name="Tidwell J."/>
            <person name="Bellgard S.E."/>
            <person name="Bellgard M.I."/>
        </authorList>
    </citation>
    <scope>NUCLEOTIDE SEQUENCE</scope>
    <source>
        <tissue evidence="1">Shoot tissue taken approximately 20 cm above the soil surface</tissue>
    </source>
</reference>
<name>A0A0A8YQK1_ARUDO</name>
<proteinExistence type="predicted"/>
<evidence type="ECO:0000313" key="1">
    <source>
        <dbReference type="EMBL" id="JAD24642.1"/>
    </source>
</evidence>